<dbReference type="PANTHER" id="PTHR38654">
    <property type="entry name" value="BUCKY BALL-RELATED"/>
    <property type="match status" value="1"/>
</dbReference>
<evidence type="ECO:0000313" key="2">
    <source>
        <dbReference type="Ensembl" id="ENSPKIP00000031102.1"/>
    </source>
</evidence>
<reference evidence="2" key="2">
    <citation type="submission" date="2025-09" db="UniProtKB">
        <authorList>
            <consortium name="Ensembl"/>
        </authorList>
    </citation>
    <scope>IDENTIFICATION</scope>
</reference>
<dbReference type="Ensembl" id="ENSPKIT00000011942.1">
    <property type="protein sequence ID" value="ENSPKIP00000031102.1"/>
    <property type="gene ID" value="ENSPKIG00000011730.1"/>
</dbReference>
<feature type="region of interest" description="Disordered" evidence="1">
    <location>
        <begin position="508"/>
        <end position="529"/>
    </location>
</feature>
<feature type="compositionally biased region" description="Polar residues" evidence="1">
    <location>
        <begin position="12"/>
        <end position="21"/>
    </location>
</feature>
<feature type="region of interest" description="Disordered" evidence="1">
    <location>
        <begin position="541"/>
        <end position="672"/>
    </location>
</feature>
<dbReference type="InterPro" id="IPR053309">
    <property type="entry name" value="Balbiani_Body_Formation"/>
</dbReference>
<keyword evidence="3" id="KW-1185">Reference proteome</keyword>
<reference evidence="2" key="1">
    <citation type="submission" date="2025-08" db="UniProtKB">
        <authorList>
            <consortium name="Ensembl"/>
        </authorList>
    </citation>
    <scope>IDENTIFICATION</scope>
</reference>
<feature type="compositionally biased region" description="Basic residues" evidence="1">
    <location>
        <begin position="659"/>
        <end position="672"/>
    </location>
</feature>
<accession>A0A3B3SK38</accession>
<dbReference type="PANTHER" id="PTHR38654:SF1">
    <property type="entry name" value="BUCKY BALL"/>
    <property type="match status" value="1"/>
</dbReference>
<proteinExistence type="predicted"/>
<feature type="region of interest" description="Disordered" evidence="1">
    <location>
        <begin position="1"/>
        <end position="25"/>
    </location>
</feature>
<feature type="compositionally biased region" description="Basic residues" evidence="1">
    <location>
        <begin position="613"/>
        <end position="623"/>
    </location>
</feature>
<organism evidence="2 3">
    <name type="scientific">Paramormyrops kingsleyae</name>
    <dbReference type="NCBI Taxonomy" id="1676925"/>
    <lineage>
        <taxon>Eukaryota</taxon>
        <taxon>Metazoa</taxon>
        <taxon>Chordata</taxon>
        <taxon>Craniata</taxon>
        <taxon>Vertebrata</taxon>
        <taxon>Euteleostomi</taxon>
        <taxon>Actinopterygii</taxon>
        <taxon>Neopterygii</taxon>
        <taxon>Teleostei</taxon>
        <taxon>Osteoglossocephala</taxon>
        <taxon>Osteoglossomorpha</taxon>
        <taxon>Osteoglossiformes</taxon>
        <taxon>Mormyridae</taxon>
        <taxon>Paramormyrops</taxon>
    </lineage>
</organism>
<name>A0A3B3SK38_9TELE</name>
<feature type="compositionally biased region" description="Basic residues" evidence="1">
    <location>
        <begin position="631"/>
        <end position="645"/>
    </location>
</feature>
<dbReference type="Proteomes" id="UP000261540">
    <property type="component" value="Unplaced"/>
</dbReference>
<sequence>MEEGNNAPHTMGNGQSQQNPVHHTRPFFYVQPPPQLYYTYQWHMFNPYGQFGYPGSGLHFGRPYVSSIPYMQYPGYVIPHAPLHPVEYRRMSNPYMPPPAAYDVRFCHDEGRGRRETACSEVQTETSERLNELLEGLGKLEVREAVGSGKQLDSGVVSPDSDICFWEDRRKCVGQDEGHVPMVTELSDAPPQPPIILPSDSVEGARDMQSRQSGLKNVAQRQEWCVTAAVLPFDGSSVREDAVLAETTESAQICLLAKTGLSAGPGDCEQRLGMCNQTGCGANAQCERMVLQSTTEGCKDPAKRSADSIWPSSECLPSHHTTSWLDKAAVLLGNGETSKAPPPAGAADVGAAGEPALDFGDLPYRILRLPFDKVTPIGLSQEDNPLWCMDQLTTFIPPASYLSSINNAYYSYYPQTAQERQSILSPSLDELSSRDEVFSTDLEDMDLIPGHVYMAGGEMADGICSTEDPPGELALGSSSEEECSVCSRNTCATCGTTLSKTKWSKLCSPGRCSEKGDTDEEIGDVCGSERDIPDTLKVTVKKSHMTKRSQPHGQQASRQKSKKGCCERPEDPAKKYKEQESRSAQSKPHLEGQWKECTVASDQESWESCSIKGRPKTCKRYHSSHGQERSSHKRPSCKNFGHQRTRRNDPDEGDFPLFHRGRGSTKRRGTRS</sequence>
<protein>
    <submittedName>
        <fullName evidence="2">Bucky ball</fullName>
    </submittedName>
</protein>
<feature type="compositionally biased region" description="Basic and acidic residues" evidence="1">
    <location>
        <begin position="564"/>
        <end position="581"/>
    </location>
</feature>
<dbReference type="AlphaFoldDB" id="A0A3B3SK38"/>
<evidence type="ECO:0000313" key="3">
    <source>
        <dbReference type="Proteomes" id="UP000261540"/>
    </source>
</evidence>
<evidence type="ECO:0000256" key="1">
    <source>
        <dbReference type="SAM" id="MobiDB-lite"/>
    </source>
</evidence>
<dbReference type="GeneTree" id="ENSGT00940000171744"/>
<feature type="compositionally biased region" description="Basic residues" evidence="1">
    <location>
        <begin position="541"/>
        <end position="550"/>
    </location>
</feature>